<dbReference type="AlphaFoldDB" id="A0A840A045"/>
<dbReference type="GO" id="GO:0016491">
    <property type="term" value="F:oxidoreductase activity"/>
    <property type="evidence" value="ECO:0007669"/>
    <property type="project" value="UniProtKB-KW"/>
</dbReference>
<dbReference type="FunFam" id="3.40.50.720:FF:000594">
    <property type="entry name" value="Short-chain oxidoreductase"/>
    <property type="match status" value="1"/>
</dbReference>
<comment type="caution">
    <text evidence="4">The sequence shown here is derived from an EMBL/GenBank/DDBJ whole genome shotgun (WGS) entry which is preliminary data.</text>
</comment>
<protein>
    <recommendedName>
        <fullName evidence="3">Probable oxidoreductase</fullName>
    </recommendedName>
</protein>
<dbReference type="Pfam" id="PF00106">
    <property type="entry name" value="adh_short"/>
    <property type="match status" value="1"/>
</dbReference>
<keyword evidence="2" id="KW-0560">Oxidoreductase</keyword>
<sequence length="319" mass="34010">MIRSRFGAFTPARVVAGDHDLSGRNVVVTGGASGIGYETAKALAAAGADVMLAVRDRVAGEKAAVAINEAIGADKVVAGTLDLASLGSVGSFVDAWGDQPLDILINNAGVMATPLLRTAEDLELQIGTNHFGHFVLTVGLTRALLNASDEDRLARVVALSSIGHRRSDINWDDPNYLSRPYDKWEAYGQSKTANSLFAVGYNARFEEHGITANAVMPGGIMTPLQRYLPKEEMVAMGWMDEEGNVREGFKTPEQGASTSVWAAVGEELEGVGGLYLEDCAEAPPWSKDNPMKGVMPYAIDPESAERLWALSEEITGVSL</sequence>
<reference evidence="4 5" key="1">
    <citation type="submission" date="2020-08" db="EMBL/GenBank/DDBJ databases">
        <title>Genomic Encyclopedia of Type Strains, Phase IV (KMG-IV): sequencing the most valuable type-strain genomes for metagenomic binning, comparative biology and taxonomic classification.</title>
        <authorList>
            <person name="Goeker M."/>
        </authorList>
    </citation>
    <scope>NUCLEOTIDE SEQUENCE [LARGE SCALE GENOMIC DNA]</scope>
    <source>
        <strain evidence="4 5">DSM 21793</strain>
    </source>
</reference>
<comment type="similarity">
    <text evidence="1">Belongs to the short-chain dehydrogenases/reductases (SDR) family.</text>
</comment>
<evidence type="ECO:0000313" key="5">
    <source>
        <dbReference type="Proteomes" id="UP000530564"/>
    </source>
</evidence>
<gene>
    <name evidence="4" type="ORF">GGQ61_002056</name>
</gene>
<evidence type="ECO:0000256" key="3">
    <source>
        <dbReference type="ARBA" id="ARBA00071493"/>
    </source>
</evidence>
<name>A0A840A045_9CAUL</name>
<dbReference type="PANTHER" id="PTHR24320:SF272">
    <property type="entry name" value="NAD(P)-BINDING ROSSMANN-FOLD SUPERFAMILY PROTEIN"/>
    <property type="match status" value="1"/>
</dbReference>
<evidence type="ECO:0000256" key="2">
    <source>
        <dbReference type="ARBA" id="ARBA00023002"/>
    </source>
</evidence>
<dbReference type="Gene3D" id="3.40.50.720">
    <property type="entry name" value="NAD(P)-binding Rossmann-like Domain"/>
    <property type="match status" value="1"/>
</dbReference>
<dbReference type="RefSeq" id="WP_183772116.1">
    <property type="nucleotide sequence ID" value="NZ_JACIDK010000002.1"/>
</dbReference>
<evidence type="ECO:0000256" key="1">
    <source>
        <dbReference type="ARBA" id="ARBA00006484"/>
    </source>
</evidence>
<dbReference type="InterPro" id="IPR002347">
    <property type="entry name" value="SDR_fam"/>
</dbReference>
<keyword evidence="5" id="KW-1185">Reference proteome</keyword>
<dbReference type="SUPFAM" id="SSF51735">
    <property type="entry name" value="NAD(P)-binding Rossmann-fold domains"/>
    <property type="match status" value="1"/>
</dbReference>
<evidence type="ECO:0000313" key="4">
    <source>
        <dbReference type="EMBL" id="MBB3891339.1"/>
    </source>
</evidence>
<organism evidence="4 5">
    <name type="scientific">Phenylobacterium haematophilum</name>
    <dbReference type="NCBI Taxonomy" id="98513"/>
    <lineage>
        <taxon>Bacteria</taxon>
        <taxon>Pseudomonadati</taxon>
        <taxon>Pseudomonadota</taxon>
        <taxon>Alphaproteobacteria</taxon>
        <taxon>Caulobacterales</taxon>
        <taxon>Caulobacteraceae</taxon>
        <taxon>Phenylobacterium</taxon>
    </lineage>
</organism>
<dbReference type="Proteomes" id="UP000530564">
    <property type="component" value="Unassembled WGS sequence"/>
</dbReference>
<dbReference type="InterPro" id="IPR036291">
    <property type="entry name" value="NAD(P)-bd_dom_sf"/>
</dbReference>
<dbReference type="PANTHER" id="PTHR24320">
    <property type="entry name" value="RETINOL DEHYDROGENASE"/>
    <property type="match status" value="1"/>
</dbReference>
<proteinExistence type="inferred from homology"/>
<dbReference type="NCBIfam" id="NF004845">
    <property type="entry name" value="PRK06196.1"/>
    <property type="match status" value="1"/>
</dbReference>
<dbReference type="PRINTS" id="PR00081">
    <property type="entry name" value="GDHRDH"/>
</dbReference>
<accession>A0A840A045</accession>
<dbReference type="EMBL" id="JACIDK010000002">
    <property type="protein sequence ID" value="MBB3891339.1"/>
    <property type="molecule type" value="Genomic_DNA"/>
</dbReference>